<proteinExistence type="predicted"/>
<reference evidence="1" key="1">
    <citation type="journal article" date="2021" name="Proc. Natl. Acad. Sci. U.S.A.">
        <title>A Catalog of Tens of Thousands of Viruses from Human Metagenomes Reveals Hidden Associations with Chronic Diseases.</title>
        <authorList>
            <person name="Tisza M.J."/>
            <person name="Buck C.B."/>
        </authorList>
    </citation>
    <scope>NUCLEOTIDE SEQUENCE</scope>
    <source>
        <strain evidence="1">CtRTq15</strain>
    </source>
</reference>
<sequence length="89" mass="10127">MRDFIENAIKEELTKTTEGCMFYVKRLHNYKDIGELTGSVKELITQYGLSASEAQGFLEYMKIIVSASSYIPCEKEKRDYSTEVGKSAL</sequence>
<evidence type="ECO:0000313" key="1">
    <source>
        <dbReference type="EMBL" id="DAE28326.1"/>
    </source>
</evidence>
<name>A0A8S5RA79_9VIRU</name>
<protein>
    <submittedName>
        <fullName evidence="1">Uncharacterized protein</fullName>
    </submittedName>
</protein>
<accession>A0A8S5RA79</accession>
<dbReference type="EMBL" id="BK059084">
    <property type="protein sequence ID" value="DAE28326.1"/>
    <property type="molecule type" value="Genomic_DNA"/>
</dbReference>
<organism evidence="1">
    <name type="scientific">virus sp. ctRTq15</name>
    <dbReference type="NCBI Taxonomy" id="2828253"/>
    <lineage>
        <taxon>Viruses</taxon>
    </lineage>
</organism>